<feature type="transmembrane region" description="Helical" evidence="6">
    <location>
        <begin position="768"/>
        <end position="788"/>
    </location>
</feature>
<sequence length="805" mass="89891">MLKNYFKIAWRSLLRHKAYSLINIIGLSVGLIACLIVSTVVTDELSYDRQWSKTDRIYRVLSVSNTVKGEAPMPVTFSGLGPSMKRDLPETEDYCRISVIKNRLKLTSNEEGISFNVLEAEPTLWNMFNVKVLEGDPKKFVKGYTNLIINKTVRDQYFKNQNPLGKVIMTVPEFGEPQKYLITGVVDNIPQNTHLRADVITLKEYRTGDNAMPTGNSFYTFQPQYVLLKKGTDIPAFTKKVNNWYAANFKGKVLDYKFNFQPLKDIYLKSDFPAVQEVHGSIRNVYIFAIIAALLLLIACINFVNLTISRVFTRARETGVRKVLGAGKGQLISRFMAESLLFFVISFAIAIVLYPVLIKFVETYLGHSLVINLFNGAFLLSAVLAITGVSLLTGLYPAWYLSKPKPSIILRDKIPAGVGLNLLKRSLIIGQFTISAIIIIATLVVRYQVNFMSHQDPGFDKNNLVNIDFTDWGKSGESFKNAVKQISGVEGVSITNWYPSAGSGSMSRDVNLGDKRVVLYFIQGDADLPYIMGFRLKKGRLFNRESNADALSQDSLMGGASTAKTKQQIQNQPIIATEYTAKLMGLKLNTPAGKFEGMPVGVVSDFYSESLHNKIKATVIQAITNQRYGAMLIKTTPGSGKNVLTAVNKLYKSYYPAKPFNYSWVSDLIDQQYRTEFKLQQLFTCFSLLIIFLACMGLFGLVAFAVEQRVKEIGIRKVLGASVQDIIALVSGDFLKLVFVAFIIASPIAWYAMNMWLQNYAYRVNIPAWAFAVAGCGILFIAFITISFRSITAALTNPAKSLRSE</sequence>
<dbReference type="EMBL" id="QWDC01000001">
    <property type="protein sequence ID" value="RFZ94207.1"/>
    <property type="molecule type" value="Genomic_DNA"/>
</dbReference>
<feature type="transmembrane region" description="Helical" evidence="6">
    <location>
        <begin position="686"/>
        <end position="706"/>
    </location>
</feature>
<keyword evidence="10" id="KW-1185">Reference proteome</keyword>
<organism evidence="9 10">
    <name type="scientific">Mucilaginibacter conchicola</name>
    <dbReference type="NCBI Taxonomy" id="2303333"/>
    <lineage>
        <taxon>Bacteria</taxon>
        <taxon>Pseudomonadati</taxon>
        <taxon>Bacteroidota</taxon>
        <taxon>Sphingobacteriia</taxon>
        <taxon>Sphingobacteriales</taxon>
        <taxon>Sphingobacteriaceae</taxon>
        <taxon>Mucilaginibacter</taxon>
    </lineage>
</organism>
<dbReference type="Proteomes" id="UP000264217">
    <property type="component" value="Unassembled WGS sequence"/>
</dbReference>
<evidence type="ECO:0000256" key="4">
    <source>
        <dbReference type="ARBA" id="ARBA00022989"/>
    </source>
</evidence>
<accession>A0A372NXF0</accession>
<evidence type="ECO:0000259" key="8">
    <source>
        <dbReference type="Pfam" id="PF12704"/>
    </source>
</evidence>
<dbReference type="InterPro" id="IPR003838">
    <property type="entry name" value="ABC3_permease_C"/>
</dbReference>
<feature type="transmembrane region" description="Helical" evidence="6">
    <location>
        <begin position="422"/>
        <end position="445"/>
    </location>
</feature>
<dbReference type="InterPro" id="IPR025857">
    <property type="entry name" value="MacB_PCD"/>
</dbReference>
<dbReference type="GO" id="GO:0022857">
    <property type="term" value="F:transmembrane transporter activity"/>
    <property type="evidence" value="ECO:0007669"/>
    <property type="project" value="TreeGrafter"/>
</dbReference>
<feature type="transmembrane region" description="Helical" evidence="6">
    <location>
        <begin position="21"/>
        <end position="41"/>
    </location>
</feature>
<feature type="domain" description="MacB-like periplasmic core" evidence="8">
    <location>
        <begin position="20"/>
        <end position="242"/>
    </location>
</feature>
<keyword evidence="3 6" id="KW-0812">Transmembrane</keyword>
<dbReference type="Pfam" id="PF12704">
    <property type="entry name" value="MacB_PCD"/>
    <property type="match status" value="1"/>
</dbReference>
<feature type="transmembrane region" description="Helical" evidence="6">
    <location>
        <begin position="726"/>
        <end position="748"/>
    </location>
</feature>
<gene>
    <name evidence="9" type="ORF">D0C36_01220</name>
</gene>
<keyword evidence="2" id="KW-1003">Cell membrane</keyword>
<evidence type="ECO:0000256" key="1">
    <source>
        <dbReference type="ARBA" id="ARBA00004651"/>
    </source>
</evidence>
<evidence type="ECO:0000256" key="3">
    <source>
        <dbReference type="ARBA" id="ARBA00022692"/>
    </source>
</evidence>
<keyword evidence="4 6" id="KW-1133">Transmembrane helix</keyword>
<feature type="transmembrane region" description="Helical" evidence="6">
    <location>
        <begin position="340"/>
        <end position="358"/>
    </location>
</feature>
<evidence type="ECO:0000256" key="5">
    <source>
        <dbReference type="ARBA" id="ARBA00023136"/>
    </source>
</evidence>
<evidence type="ECO:0000313" key="10">
    <source>
        <dbReference type="Proteomes" id="UP000264217"/>
    </source>
</evidence>
<feature type="transmembrane region" description="Helical" evidence="6">
    <location>
        <begin position="285"/>
        <end position="306"/>
    </location>
</feature>
<dbReference type="Pfam" id="PF02687">
    <property type="entry name" value="FtsX"/>
    <property type="match status" value="2"/>
</dbReference>
<comment type="caution">
    <text evidence="9">The sequence shown here is derived from an EMBL/GenBank/DDBJ whole genome shotgun (WGS) entry which is preliminary data.</text>
</comment>
<dbReference type="RefSeq" id="WP_117389772.1">
    <property type="nucleotide sequence ID" value="NZ_QWDC01000001.1"/>
</dbReference>
<dbReference type="OrthoDB" id="1451596at2"/>
<dbReference type="PROSITE" id="PS51257">
    <property type="entry name" value="PROKAR_LIPOPROTEIN"/>
    <property type="match status" value="1"/>
</dbReference>
<proteinExistence type="predicted"/>
<dbReference type="PANTHER" id="PTHR30572:SF18">
    <property type="entry name" value="ABC-TYPE MACROLIDE FAMILY EXPORT SYSTEM PERMEASE COMPONENT 2"/>
    <property type="match status" value="1"/>
</dbReference>
<reference evidence="9 10" key="1">
    <citation type="submission" date="2018-08" db="EMBL/GenBank/DDBJ databases">
        <title>Mucilaginibacter sp. MYSH2.</title>
        <authorList>
            <person name="Seo T."/>
        </authorList>
    </citation>
    <scope>NUCLEOTIDE SEQUENCE [LARGE SCALE GENOMIC DNA]</scope>
    <source>
        <strain evidence="9 10">MYSH2</strain>
    </source>
</reference>
<evidence type="ECO:0000259" key="7">
    <source>
        <dbReference type="Pfam" id="PF02687"/>
    </source>
</evidence>
<dbReference type="InterPro" id="IPR050250">
    <property type="entry name" value="Macrolide_Exporter_MacB"/>
</dbReference>
<feature type="domain" description="ABC3 transporter permease C-terminal" evidence="7">
    <location>
        <begin position="685"/>
        <end position="786"/>
    </location>
</feature>
<evidence type="ECO:0000256" key="2">
    <source>
        <dbReference type="ARBA" id="ARBA00022475"/>
    </source>
</evidence>
<protein>
    <submittedName>
        <fullName evidence="9">ABC transporter permease</fullName>
    </submittedName>
</protein>
<comment type="subcellular location">
    <subcellularLocation>
        <location evidence="1">Cell membrane</location>
        <topology evidence="1">Multi-pass membrane protein</topology>
    </subcellularLocation>
</comment>
<evidence type="ECO:0000256" key="6">
    <source>
        <dbReference type="SAM" id="Phobius"/>
    </source>
</evidence>
<feature type="transmembrane region" description="Helical" evidence="6">
    <location>
        <begin position="378"/>
        <end position="401"/>
    </location>
</feature>
<dbReference type="AlphaFoldDB" id="A0A372NXF0"/>
<keyword evidence="5 6" id="KW-0472">Membrane</keyword>
<feature type="domain" description="ABC3 transporter permease C-terminal" evidence="7">
    <location>
        <begin position="290"/>
        <end position="405"/>
    </location>
</feature>
<name>A0A372NXF0_9SPHI</name>
<dbReference type="GO" id="GO:0005886">
    <property type="term" value="C:plasma membrane"/>
    <property type="evidence" value="ECO:0007669"/>
    <property type="project" value="UniProtKB-SubCell"/>
</dbReference>
<dbReference type="PANTHER" id="PTHR30572">
    <property type="entry name" value="MEMBRANE COMPONENT OF TRANSPORTER-RELATED"/>
    <property type="match status" value="1"/>
</dbReference>
<evidence type="ECO:0000313" key="9">
    <source>
        <dbReference type="EMBL" id="RFZ94207.1"/>
    </source>
</evidence>